<dbReference type="EMBL" id="MN508356">
    <property type="protein sequence ID" value="QFR59740.1"/>
    <property type="molecule type" value="Genomic_DNA"/>
</dbReference>
<proteinExistence type="predicted"/>
<dbReference type="Proteomes" id="UP000326537">
    <property type="component" value="Segment"/>
</dbReference>
<name>A0A5P8PR25_9CAUD</name>
<keyword evidence="2" id="KW-1185">Reference proteome</keyword>
<sequence>MKLIDAFKLGFVLRRYKDCTVYSGLTTANDELIKVRVHAGFKEGTREPIREEFFLPIDTEIDNEIMELVLYVRFTEDIANSLSLVGVAPITADNIKNTRFKR</sequence>
<protein>
    <submittedName>
        <fullName evidence="1">Uncharacterized protein</fullName>
    </submittedName>
</protein>
<organism evidence="1 2">
    <name type="scientific">Acinetobacter phage VB_ApiP_XC38</name>
    <dbReference type="NCBI Taxonomy" id="2655002"/>
    <lineage>
        <taxon>Viruses</taxon>
        <taxon>Duplodnaviria</taxon>
        <taxon>Heunggongvirae</taxon>
        <taxon>Uroviricota</taxon>
        <taxon>Caudoviricetes</taxon>
        <taxon>Schitoviridae</taxon>
        <taxon>Exceevirus</taxon>
        <taxon>Exceevirus Xc38</taxon>
    </lineage>
</organism>
<gene>
    <name evidence="1" type="ORF">VBApiPXC38_54</name>
</gene>
<evidence type="ECO:0000313" key="1">
    <source>
        <dbReference type="EMBL" id="QFR59740.1"/>
    </source>
</evidence>
<evidence type="ECO:0000313" key="2">
    <source>
        <dbReference type="Proteomes" id="UP000326537"/>
    </source>
</evidence>
<reference evidence="1 2" key="1">
    <citation type="submission" date="2019-09" db="EMBL/GenBank/DDBJ databases">
        <title>The characteristics and genome analysis of VB_ApiP_XC38, a novel N4-like phage Infecting Acinetobacter pittii.</title>
        <authorList>
            <person name="Cheng M."/>
        </authorList>
    </citation>
    <scope>NUCLEOTIDE SEQUENCE [LARGE SCALE GENOMIC DNA]</scope>
</reference>
<accession>A0A5P8PR25</accession>